<evidence type="ECO:0000313" key="8">
    <source>
        <dbReference type="EMBL" id="AOS83202.1"/>
    </source>
</evidence>
<keyword evidence="9" id="KW-1185">Reference proteome</keyword>
<dbReference type="EMBL" id="CP017305">
    <property type="protein sequence ID" value="AOS83202.1"/>
    <property type="molecule type" value="Genomic_DNA"/>
</dbReference>
<dbReference type="InterPro" id="IPR023753">
    <property type="entry name" value="FAD/NAD-binding_dom"/>
</dbReference>
<evidence type="ECO:0000256" key="5">
    <source>
        <dbReference type="HAMAP-Rule" id="MF_01685"/>
    </source>
</evidence>
<evidence type="ECO:0000256" key="2">
    <source>
        <dbReference type="ARBA" id="ARBA00022827"/>
    </source>
</evidence>
<comment type="cofactor">
    <cofactor evidence="5">
        <name>FAD</name>
        <dbReference type="ChEBI" id="CHEBI:57692"/>
    </cofactor>
    <text evidence="5">Binds 1 FAD per subunit.</text>
</comment>
<dbReference type="PRINTS" id="PR00368">
    <property type="entry name" value="FADPNR"/>
</dbReference>
<accession>A0A1D8CWE0</accession>
<dbReference type="PRINTS" id="PR00469">
    <property type="entry name" value="PNDRDTASEII"/>
</dbReference>
<feature type="compositionally biased region" description="Low complexity" evidence="6">
    <location>
        <begin position="350"/>
        <end position="361"/>
    </location>
</feature>
<keyword evidence="3 5" id="KW-0521">NADP</keyword>
<dbReference type="Proteomes" id="UP000095185">
    <property type="component" value="Chromosome"/>
</dbReference>
<evidence type="ECO:0000313" key="9">
    <source>
        <dbReference type="Proteomes" id="UP000095185"/>
    </source>
</evidence>
<dbReference type="AlphaFoldDB" id="A0A1D8CWE0"/>
<dbReference type="Gene3D" id="3.50.50.60">
    <property type="entry name" value="FAD/NAD(P)-binding domain"/>
    <property type="match status" value="2"/>
</dbReference>
<keyword evidence="2 5" id="KW-0274">FAD</keyword>
<dbReference type="InterPro" id="IPR050097">
    <property type="entry name" value="Ferredoxin-NADP_redctase_2"/>
</dbReference>
<reference evidence="8" key="1">
    <citation type="submission" date="2016-09" db="EMBL/GenBank/DDBJ databases">
        <title>Genome sequence of Chlorobaculum limnaeum.</title>
        <authorList>
            <person name="Liu Z."/>
            <person name="Tank M."/>
            <person name="Bryant D.A."/>
        </authorList>
    </citation>
    <scope>NUCLEOTIDE SEQUENCE [LARGE SCALE GENOMIC DNA]</scope>
    <source>
        <strain evidence="8">DSM 1677</strain>
    </source>
</reference>
<feature type="binding site" evidence="5">
    <location>
        <position position="339"/>
    </location>
    <ligand>
        <name>FAD</name>
        <dbReference type="ChEBI" id="CHEBI:57692"/>
    </ligand>
</feature>
<evidence type="ECO:0000256" key="4">
    <source>
        <dbReference type="ARBA" id="ARBA00023002"/>
    </source>
</evidence>
<dbReference type="GO" id="GO:0004324">
    <property type="term" value="F:ferredoxin-NADP+ reductase activity"/>
    <property type="evidence" value="ECO:0007669"/>
    <property type="project" value="UniProtKB-UniRule"/>
</dbReference>
<evidence type="ECO:0000256" key="6">
    <source>
        <dbReference type="SAM" id="MobiDB-lite"/>
    </source>
</evidence>
<dbReference type="HAMAP" id="MF_01685">
    <property type="entry name" value="FENR2"/>
    <property type="match status" value="1"/>
</dbReference>
<name>A0A1D8CWE0_CHLLM</name>
<dbReference type="RefSeq" id="WP_069808926.1">
    <property type="nucleotide sequence ID" value="NZ_CP017305.1"/>
</dbReference>
<sequence length="367" mass="39742">MFDIHNPTTDHHDMRDLTIIGGGPTGIFAAFQCGMNNISCRIVESMAQLGGQLAALYPEKHIYDVAGFPEVPAIDLVESLWKQAERYNPDVVLGETVTKYTKLDDGTFETRTDAGNVYRSKALLIAAGLGAFEPRKLPQLGNIDHLVGSSVFYAVRSVSDFKDKHVVIVGGGDSALDWTVGLMKTAASVTLVHRGHEFQGHGKTAHEVEMAREAGTIAVHLETEVRRIEESSGELCRLYLRSSSGEESCLDADRLLILIGFKSNLGPLAGWDLELCDNALVVDTHMKTSVDGLYAAGDIAHYPGKLKIIQTGLSEATMAVRHSLSYIKPGEKIRNVFSSVKMAKEKKAAEANNAAEGASKASENKAE</sequence>
<feature type="binding site" evidence="5">
    <location>
        <position position="52"/>
    </location>
    <ligand>
        <name>FAD</name>
        <dbReference type="ChEBI" id="CHEBI:57692"/>
    </ligand>
</feature>
<comment type="subunit">
    <text evidence="5">Homodimer.</text>
</comment>
<feature type="region of interest" description="Disordered" evidence="6">
    <location>
        <begin position="348"/>
        <end position="367"/>
    </location>
</feature>
<feature type="binding site" evidence="5">
    <location>
        <position position="44"/>
    </location>
    <ligand>
        <name>FAD</name>
        <dbReference type="ChEBI" id="CHEBI:57692"/>
    </ligand>
</feature>
<proteinExistence type="inferred from homology"/>
<evidence type="ECO:0000259" key="7">
    <source>
        <dbReference type="Pfam" id="PF07992"/>
    </source>
</evidence>
<dbReference type="PANTHER" id="PTHR48105">
    <property type="entry name" value="THIOREDOXIN REDUCTASE 1-RELATED-RELATED"/>
    <property type="match status" value="1"/>
</dbReference>
<feature type="binding site" evidence="5">
    <location>
        <position position="97"/>
    </location>
    <ligand>
        <name>FAD</name>
        <dbReference type="ChEBI" id="CHEBI:57692"/>
    </ligand>
</feature>
<dbReference type="InterPro" id="IPR022890">
    <property type="entry name" value="Fd--NADP_Rdtase_type_2"/>
</dbReference>
<dbReference type="GO" id="GO:0050660">
    <property type="term" value="F:flavin adenine dinucleotide binding"/>
    <property type="evidence" value="ECO:0007669"/>
    <property type="project" value="UniProtKB-UniRule"/>
</dbReference>
<protein>
    <recommendedName>
        <fullName evidence="5">Ferredoxin--NADP reductase</fullName>
        <shortName evidence="5">FNR</shortName>
        <shortName evidence="5">Fd-NADP(+) reductase</shortName>
        <ecNumber evidence="5">1.18.1.2</ecNumber>
    </recommendedName>
</protein>
<dbReference type="GO" id="GO:0050661">
    <property type="term" value="F:NADP binding"/>
    <property type="evidence" value="ECO:0007669"/>
    <property type="project" value="UniProtKB-UniRule"/>
</dbReference>
<feature type="domain" description="FAD/NAD(P)-binding" evidence="7">
    <location>
        <begin position="16"/>
        <end position="321"/>
    </location>
</feature>
<comment type="similarity">
    <text evidence="5">Belongs to the ferredoxin--NADP reductase type 2 family.</text>
</comment>
<dbReference type="STRING" id="274537.BIU88_02995"/>
<dbReference type="InterPro" id="IPR036188">
    <property type="entry name" value="FAD/NAD-bd_sf"/>
</dbReference>
<organism evidence="8 9">
    <name type="scientific">Chlorobaculum limnaeum</name>
    <dbReference type="NCBI Taxonomy" id="274537"/>
    <lineage>
        <taxon>Bacteria</taxon>
        <taxon>Pseudomonadati</taxon>
        <taxon>Chlorobiota</taxon>
        <taxon>Chlorobiia</taxon>
        <taxon>Chlorobiales</taxon>
        <taxon>Chlorobiaceae</taxon>
        <taxon>Chlorobaculum</taxon>
    </lineage>
</organism>
<feature type="binding site" evidence="5">
    <location>
        <position position="132"/>
    </location>
    <ligand>
        <name>FAD</name>
        <dbReference type="ChEBI" id="CHEBI:57692"/>
    </ligand>
</feature>
<evidence type="ECO:0000256" key="3">
    <source>
        <dbReference type="ARBA" id="ARBA00022857"/>
    </source>
</evidence>
<dbReference type="SUPFAM" id="SSF51905">
    <property type="entry name" value="FAD/NAD(P)-binding domain"/>
    <property type="match status" value="1"/>
</dbReference>
<dbReference type="EC" id="1.18.1.2" evidence="5"/>
<feature type="binding site" evidence="5">
    <location>
        <position position="25"/>
    </location>
    <ligand>
        <name>FAD</name>
        <dbReference type="ChEBI" id="CHEBI:57692"/>
    </ligand>
</feature>
<feature type="binding site" evidence="5">
    <location>
        <position position="298"/>
    </location>
    <ligand>
        <name>FAD</name>
        <dbReference type="ChEBI" id="CHEBI:57692"/>
    </ligand>
</feature>
<feature type="binding site" evidence="5">
    <location>
        <position position="57"/>
    </location>
    <ligand>
        <name>FAD</name>
        <dbReference type="ChEBI" id="CHEBI:57692"/>
    </ligand>
</feature>
<comment type="catalytic activity">
    <reaction evidence="5">
        <text>2 reduced [2Fe-2S]-[ferredoxin] + NADP(+) + H(+) = 2 oxidized [2Fe-2S]-[ferredoxin] + NADPH</text>
        <dbReference type="Rhea" id="RHEA:20125"/>
        <dbReference type="Rhea" id="RHEA-COMP:10000"/>
        <dbReference type="Rhea" id="RHEA-COMP:10001"/>
        <dbReference type="ChEBI" id="CHEBI:15378"/>
        <dbReference type="ChEBI" id="CHEBI:33737"/>
        <dbReference type="ChEBI" id="CHEBI:33738"/>
        <dbReference type="ChEBI" id="CHEBI:57783"/>
        <dbReference type="ChEBI" id="CHEBI:58349"/>
        <dbReference type="EC" id="1.18.1.2"/>
    </reaction>
</comment>
<dbReference type="OrthoDB" id="9806179at2"/>
<keyword evidence="4 5" id="KW-0560">Oxidoreductase</keyword>
<gene>
    <name evidence="8" type="ORF">BIU88_02995</name>
</gene>
<dbReference type="KEGG" id="clz:BIU88_02995"/>
<evidence type="ECO:0000256" key="1">
    <source>
        <dbReference type="ARBA" id="ARBA00022630"/>
    </source>
</evidence>
<dbReference type="Pfam" id="PF07992">
    <property type="entry name" value="Pyr_redox_2"/>
    <property type="match status" value="1"/>
</dbReference>
<keyword evidence="1 5" id="KW-0285">Flavoprotein</keyword>